<evidence type="ECO:0000313" key="5">
    <source>
        <dbReference type="WBParaSite" id="TCNE_0000776601-mRNA-1"/>
    </source>
</evidence>
<organism evidence="4 5">
    <name type="scientific">Toxocara canis</name>
    <name type="common">Canine roundworm</name>
    <dbReference type="NCBI Taxonomy" id="6265"/>
    <lineage>
        <taxon>Eukaryota</taxon>
        <taxon>Metazoa</taxon>
        <taxon>Ecdysozoa</taxon>
        <taxon>Nematoda</taxon>
        <taxon>Chromadorea</taxon>
        <taxon>Rhabditida</taxon>
        <taxon>Spirurina</taxon>
        <taxon>Ascaridomorpha</taxon>
        <taxon>Ascaridoidea</taxon>
        <taxon>Toxocaridae</taxon>
        <taxon>Toxocara</taxon>
    </lineage>
</organism>
<sequence length="265" mass="29863">MCHLDDYVLFGHLVPFIYDKFAMEAMGCVELMKLLAKDSFPAMLTASLTWETTAQLIFWQLAHGENVPIDWAVQVIPKLQYSKHAEAVGNIYIMLSRLDREPNISLLRALLSRPPSPPDMFTVDCLKILIGDSDSVPRIAELLGNLIEKAIHSGDLTPQSSQLFAHLDQFRQSCLSKASHLAEQFLARRELQLAFDNARKSDKVSTLRIRFSELFAVMEILSDDGAQNPRTSRRKAVKKSADLSDDEGKTKKKRQKCIVLDSDSD</sequence>
<keyword evidence="4" id="KW-1185">Reference proteome</keyword>
<feature type="region of interest" description="Disordered" evidence="1">
    <location>
        <begin position="226"/>
        <end position="265"/>
    </location>
</feature>
<reference evidence="5" key="1">
    <citation type="submission" date="2016-06" db="UniProtKB">
        <authorList>
            <consortium name="WormBaseParasite"/>
        </authorList>
    </citation>
    <scope>IDENTIFICATION</scope>
</reference>
<dbReference type="Proteomes" id="UP000050794">
    <property type="component" value="Unassembled WGS sequence"/>
</dbReference>
<dbReference type="GO" id="GO:0005737">
    <property type="term" value="C:cytoplasm"/>
    <property type="evidence" value="ECO:0007669"/>
    <property type="project" value="TreeGrafter"/>
</dbReference>
<dbReference type="PANTHER" id="PTHR13587">
    <property type="entry name" value="INTEGRATOR COMPLEX SUBUNIT 3"/>
    <property type="match status" value="1"/>
</dbReference>
<feature type="domain" description="Ints3-like C-terminal" evidence="2">
    <location>
        <begin position="32"/>
        <end position="217"/>
    </location>
</feature>
<evidence type="ECO:0000256" key="1">
    <source>
        <dbReference type="SAM" id="MobiDB-lite"/>
    </source>
</evidence>
<accession>A0A183UGZ6</accession>
<evidence type="ECO:0000313" key="4">
    <source>
        <dbReference type="Proteomes" id="UP000050794"/>
    </source>
</evidence>
<protein>
    <submittedName>
        <fullName evidence="5">SOSS complex subunit A homolog</fullName>
    </submittedName>
</protein>
<dbReference type="InterPro" id="IPR056518">
    <property type="entry name" value="HEAT_Ints3_C"/>
</dbReference>
<dbReference type="InterPro" id="IPR045334">
    <property type="entry name" value="INTS3"/>
</dbReference>
<feature type="compositionally biased region" description="Basic and acidic residues" evidence="1">
    <location>
        <begin position="239"/>
        <end position="249"/>
    </location>
</feature>
<dbReference type="Pfam" id="PF24566">
    <property type="entry name" value="HEAT_Ints3_C"/>
    <property type="match status" value="1"/>
</dbReference>
<dbReference type="EMBL" id="UYWY01019753">
    <property type="protein sequence ID" value="VDM39087.1"/>
    <property type="molecule type" value="Genomic_DNA"/>
</dbReference>
<reference evidence="3 4" key="2">
    <citation type="submission" date="2018-11" db="EMBL/GenBank/DDBJ databases">
        <authorList>
            <consortium name="Pathogen Informatics"/>
        </authorList>
    </citation>
    <scope>NUCLEOTIDE SEQUENCE [LARGE SCALE GENOMIC DNA]</scope>
</reference>
<gene>
    <name evidence="3" type="ORF">TCNE_LOCUS7766</name>
</gene>
<dbReference type="WBParaSite" id="TCNE_0000776601-mRNA-1">
    <property type="protein sequence ID" value="TCNE_0000776601-mRNA-1"/>
    <property type="gene ID" value="TCNE_0000776601"/>
</dbReference>
<name>A0A183UGZ6_TOXCA</name>
<evidence type="ECO:0000259" key="2">
    <source>
        <dbReference type="Pfam" id="PF24566"/>
    </source>
</evidence>
<evidence type="ECO:0000313" key="3">
    <source>
        <dbReference type="EMBL" id="VDM39087.1"/>
    </source>
</evidence>
<proteinExistence type="predicted"/>
<dbReference type="AlphaFoldDB" id="A0A183UGZ6"/>
<dbReference type="PANTHER" id="PTHR13587:SF7">
    <property type="entry name" value="INTEGRATOR COMPLEX SUBUNIT 3"/>
    <property type="match status" value="1"/>
</dbReference>